<gene>
    <name evidence="9" type="ORF">XNOV1_A004473</name>
</gene>
<reference evidence="9" key="1">
    <citation type="submission" date="2023-08" db="EMBL/GenBank/DDBJ databases">
        <authorList>
            <person name="Alioto T."/>
            <person name="Alioto T."/>
            <person name="Gomez Garrido J."/>
        </authorList>
    </citation>
    <scope>NUCLEOTIDE SEQUENCE</scope>
</reference>
<feature type="domain" description="Sushi" evidence="8">
    <location>
        <begin position="276"/>
        <end position="332"/>
    </location>
</feature>
<feature type="chain" id="PRO_5043807747" evidence="7">
    <location>
        <begin position="20"/>
        <end position="461"/>
    </location>
</feature>
<dbReference type="AlphaFoldDB" id="A0AAV1HH01"/>
<feature type="domain" description="Sushi" evidence="8">
    <location>
        <begin position="86"/>
        <end position="143"/>
    </location>
</feature>
<keyword evidence="5 6" id="KW-1015">Disulfide bond</keyword>
<feature type="domain" description="Sushi" evidence="8">
    <location>
        <begin position="393"/>
        <end position="452"/>
    </location>
</feature>
<keyword evidence="9" id="KW-0675">Receptor</keyword>
<dbReference type="PROSITE" id="PS50923">
    <property type="entry name" value="SUSHI"/>
    <property type="match status" value="7"/>
</dbReference>
<evidence type="ECO:0000313" key="9">
    <source>
        <dbReference type="EMBL" id="CAJ1084791.1"/>
    </source>
</evidence>
<dbReference type="InterPro" id="IPR000436">
    <property type="entry name" value="Sushi_SCR_CCP_dom"/>
</dbReference>
<evidence type="ECO:0000256" key="4">
    <source>
        <dbReference type="ARBA" id="ARBA00022737"/>
    </source>
</evidence>
<evidence type="ECO:0000256" key="7">
    <source>
        <dbReference type="SAM" id="SignalP"/>
    </source>
</evidence>
<feature type="domain" description="Sushi" evidence="8">
    <location>
        <begin position="23"/>
        <end position="85"/>
    </location>
</feature>
<evidence type="ECO:0000256" key="3">
    <source>
        <dbReference type="ARBA" id="ARBA00022729"/>
    </source>
</evidence>
<dbReference type="Pfam" id="PF00084">
    <property type="entry name" value="Sushi"/>
    <property type="match status" value="7"/>
</dbReference>
<feature type="domain" description="Sushi" evidence="8">
    <location>
        <begin position="212"/>
        <end position="275"/>
    </location>
</feature>
<keyword evidence="2 6" id="KW-0768">Sushi</keyword>
<keyword evidence="3 7" id="KW-0732">Signal</keyword>
<keyword evidence="10" id="KW-1185">Reference proteome</keyword>
<dbReference type="GO" id="GO:0001851">
    <property type="term" value="F:complement component C3b binding"/>
    <property type="evidence" value="ECO:0007669"/>
    <property type="project" value="TreeGrafter"/>
</dbReference>
<dbReference type="InterPro" id="IPR035976">
    <property type="entry name" value="Sushi/SCR/CCP_sf"/>
</dbReference>
<name>A0AAV1HH01_XYRNO</name>
<evidence type="ECO:0000256" key="1">
    <source>
        <dbReference type="ARBA" id="ARBA00004328"/>
    </source>
</evidence>
<feature type="disulfide bond" evidence="6">
    <location>
        <begin position="175"/>
        <end position="202"/>
    </location>
</feature>
<dbReference type="PANTHER" id="PTHR45785:SF2">
    <property type="entry name" value="COMPLEMENT FACTOR H-RELATED"/>
    <property type="match status" value="1"/>
</dbReference>
<feature type="domain" description="Sushi" evidence="8">
    <location>
        <begin position="146"/>
        <end position="204"/>
    </location>
</feature>
<feature type="signal peptide" evidence="7">
    <location>
        <begin position="1"/>
        <end position="19"/>
    </location>
</feature>
<evidence type="ECO:0000259" key="8">
    <source>
        <dbReference type="PROSITE" id="PS50923"/>
    </source>
</evidence>
<dbReference type="SUPFAM" id="SSF57535">
    <property type="entry name" value="Complement control module/SCR domain"/>
    <property type="match status" value="7"/>
</dbReference>
<dbReference type="Gene3D" id="2.10.70.10">
    <property type="entry name" value="Complement Module, domain 1"/>
    <property type="match status" value="7"/>
</dbReference>
<accession>A0AAV1HH01</accession>
<evidence type="ECO:0000313" key="10">
    <source>
        <dbReference type="Proteomes" id="UP001178508"/>
    </source>
</evidence>
<dbReference type="EMBL" id="OY660885">
    <property type="protein sequence ID" value="CAJ1084791.1"/>
    <property type="molecule type" value="Genomic_DNA"/>
</dbReference>
<protein>
    <submittedName>
        <fullName evidence="9">Complement receptor type 1-like isoform X1</fullName>
    </submittedName>
</protein>
<feature type="disulfide bond" evidence="6">
    <location>
        <begin position="423"/>
        <end position="450"/>
    </location>
</feature>
<evidence type="ECO:0000256" key="5">
    <source>
        <dbReference type="ARBA" id="ARBA00023157"/>
    </source>
</evidence>
<feature type="disulfide bond" evidence="6">
    <location>
        <begin position="246"/>
        <end position="273"/>
    </location>
</feature>
<dbReference type="FunFam" id="2.10.70.10:FF:000014">
    <property type="entry name" value="Membrane cofactor protein"/>
    <property type="match status" value="1"/>
</dbReference>
<proteinExistence type="predicted"/>
<keyword evidence="4" id="KW-0677">Repeat</keyword>
<evidence type="ECO:0000256" key="6">
    <source>
        <dbReference type="PROSITE-ProRule" id="PRU00302"/>
    </source>
</evidence>
<organism evidence="9 10">
    <name type="scientific">Xyrichtys novacula</name>
    <name type="common">Pearly razorfish</name>
    <name type="synonym">Hemipteronotus novacula</name>
    <dbReference type="NCBI Taxonomy" id="13765"/>
    <lineage>
        <taxon>Eukaryota</taxon>
        <taxon>Metazoa</taxon>
        <taxon>Chordata</taxon>
        <taxon>Craniata</taxon>
        <taxon>Vertebrata</taxon>
        <taxon>Euteleostomi</taxon>
        <taxon>Actinopterygii</taxon>
        <taxon>Neopterygii</taxon>
        <taxon>Teleostei</taxon>
        <taxon>Neoteleostei</taxon>
        <taxon>Acanthomorphata</taxon>
        <taxon>Eupercaria</taxon>
        <taxon>Labriformes</taxon>
        <taxon>Labridae</taxon>
        <taxon>Xyrichtys</taxon>
    </lineage>
</organism>
<feature type="disulfide bond" evidence="6">
    <location>
        <begin position="56"/>
        <end position="83"/>
    </location>
</feature>
<dbReference type="GO" id="GO:0006956">
    <property type="term" value="P:complement activation"/>
    <property type="evidence" value="ECO:0007669"/>
    <property type="project" value="TreeGrafter"/>
</dbReference>
<comment type="caution">
    <text evidence="6">Lacks conserved residue(s) required for the propagation of feature annotation.</text>
</comment>
<sequence>MRTTGGIFLFLPCVLFAAAREPKPCPTPVEYPYTSLDLKYSSRQKFSHKEKVYYRCAEDFTPSRGVPIVQCVDGAWTKLTLKCDKRSCGNAGDLLKGYFNYEGSSFIGERVQAVCNEGYTLKGPEYRICKRSGWTGGFPTCEVAQVTCSPPVVTNSVSSRDVSVYQLGESVNITCSQGFQLDGAQRITCGQDGQWQPKPPRCQTRLPDKEADGCGVPDNKNSNAKLAEKYITKTSFSSGERVHYVCDIGYNMAGGSRYRRCSKGKWSPLRLKCELQSCGSAGEIIHGQFEYTGAEFGDIATAVCDDGYNLVGRAQRHCMSGGWDGRIPVCEAAVCEAPPPVENADITSPWEEVYTYRTVISYQCQKGVLIGQKDIWCTESGAWSHPPPTCKEITCPPLNVPNASWTNSLKAVYHPRDFLSIQCSPGYMMYGPNTLTCGVDGRWLPFFPECKRRSRYSSRRG</sequence>
<dbReference type="InterPro" id="IPR051503">
    <property type="entry name" value="ComplSys_Reg/VirEntry_Med"/>
</dbReference>
<dbReference type="GO" id="GO:0005615">
    <property type="term" value="C:extracellular space"/>
    <property type="evidence" value="ECO:0007669"/>
    <property type="project" value="TreeGrafter"/>
</dbReference>
<comment type="subcellular location">
    <subcellularLocation>
        <location evidence="1">Virion</location>
    </subcellularLocation>
</comment>
<dbReference type="CDD" id="cd00033">
    <property type="entry name" value="CCP"/>
    <property type="match status" value="6"/>
</dbReference>
<evidence type="ECO:0000256" key="2">
    <source>
        <dbReference type="ARBA" id="ARBA00022659"/>
    </source>
</evidence>
<dbReference type="Proteomes" id="UP001178508">
    <property type="component" value="Chromosome 22"/>
</dbReference>
<dbReference type="PANTHER" id="PTHR45785">
    <property type="entry name" value="COMPLEMENT FACTOR H-RELATED"/>
    <property type="match status" value="1"/>
</dbReference>
<feature type="domain" description="Sushi" evidence="8">
    <location>
        <begin position="333"/>
        <end position="392"/>
    </location>
</feature>
<dbReference type="SMART" id="SM00032">
    <property type="entry name" value="CCP"/>
    <property type="match status" value="7"/>
</dbReference>